<keyword evidence="3 6" id="KW-0812">Transmembrane</keyword>
<dbReference type="InterPro" id="IPR000620">
    <property type="entry name" value="EamA_dom"/>
</dbReference>
<gene>
    <name evidence="8" type="ORF">LX59_00052</name>
</gene>
<evidence type="ECO:0000256" key="6">
    <source>
        <dbReference type="SAM" id="Phobius"/>
    </source>
</evidence>
<feature type="transmembrane region" description="Helical" evidence="6">
    <location>
        <begin position="12"/>
        <end position="30"/>
    </location>
</feature>
<dbReference type="PANTHER" id="PTHR42920:SF24">
    <property type="entry name" value="AROMATIC AMINO ACID EXPORTER YDDG"/>
    <property type="match status" value="1"/>
</dbReference>
<feature type="transmembrane region" description="Helical" evidence="6">
    <location>
        <begin position="268"/>
        <end position="286"/>
    </location>
</feature>
<evidence type="ECO:0000256" key="2">
    <source>
        <dbReference type="ARBA" id="ARBA00022475"/>
    </source>
</evidence>
<comment type="caution">
    <text evidence="8">The sequence shown here is derived from an EMBL/GenBank/DDBJ whole genome shotgun (WGS) entry which is preliminary data.</text>
</comment>
<keyword evidence="5 6" id="KW-0472">Membrane</keyword>
<keyword evidence="4 6" id="KW-1133">Transmembrane helix</keyword>
<accession>A0A562J1N0</accession>
<evidence type="ECO:0000256" key="1">
    <source>
        <dbReference type="ARBA" id="ARBA00004651"/>
    </source>
</evidence>
<dbReference type="GO" id="GO:0005886">
    <property type="term" value="C:plasma membrane"/>
    <property type="evidence" value="ECO:0007669"/>
    <property type="project" value="UniProtKB-SubCell"/>
</dbReference>
<name>A0A562J1N0_9GAMM</name>
<dbReference type="Pfam" id="PF00892">
    <property type="entry name" value="EamA"/>
    <property type="match status" value="2"/>
</dbReference>
<dbReference type="InterPro" id="IPR051258">
    <property type="entry name" value="Diverse_Substrate_Transporter"/>
</dbReference>
<feature type="transmembrane region" description="Helical" evidence="6">
    <location>
        <begin position="153"/>
        <end position="174"/>
    </location>
</feature>
<dbReference type="PANTHER" id="PTHR42920">
    <property type="entry name" value="OS03G0707200 PROTEIN-RELATED"/>
    <property type="match status" value="1"/>
</dbReference>
<evidence type="ECO:0000256" key="3">
    <source>
        <dbReference type="ARBA" id="ARBA00022692"/>
    </source>
</evidence>
<keyword evidence="9" id="KW-1185">Reference proteome</keyword>
<dbReference type="Proteomes" id="UP000319627">
    <property type="component" value="Unassembled WGS sequence"/>
</dbReference>
<sequence>MQVGSVGWNLGYKVLAVALAMLAFAGNSLLCRLALKSTGMDATSFTSIRLVAGALVLWLILRWRQTHSTATEAAGDWCSAAALFVYAAGFSWAYVSLSAATGALLLFGAVQVTMMGWALYRGEPFKTLQWFGLLLACAGLVVMLLPGAETPSWPMALLMLLAGAAWGIYSLRGARSKDFMAATAGNFWRASVLALVLTLVIMPTLRLNLTGVLYAVLAGAVASGVGYALWYSVMGQISTTTAASVQLTVPVIAALGAVLWLGEPLTERLFWCALAVLGGVALVIQAKPACA</sequence>
<evidence type="ECO:0000313" key="8">
    <source>
        <dbReference type="EMBL" id="TWH77149.1"/>
    </source>
</evidence>
<feature type="transmembrane region" description="Helical" evidence="6">
    <location>
        <begin position="186"/>
        <end position="205"/>
    </location>
</feature>
<dbReference type="EMBL" id="VLKG01000001">
    <property type="protein sequence ID" value="TWH77149.1"/>
    <property type="molecule type" value="Genomic_DNA"/>
</dbReference>
<dbReference type="AlphaFoldDB" id="A0A562J1N0"/>
<keyword evidence="2" id="KW-1003">Cell membrane</keyword>
<feature type="transmembrane region" description="Helical" evidence="6">
    <location>
        <begin position="242"/>
        <end position="262"/>
    </location>
</feature>
<dbReference type="SUPFAM" id="SSF103481">
    <property type="entry name" value="Multidrug resistance efflux transporter EmrE"/>
    <property type="match status" value="2"/>
</dbReference>
<protein>
    <submittedName>
        <fullName evidence="8">EamA-like transporter family protein</fullName>
    </submittedName>
</protein>
<organism evidence="8 9">
    <name type="scientific">Azomonas agilis</name>
    <dbReference type="NCBI Taxonomy" id="116849"/>
    <lineage>
        <taxon>Bacteria</taxon>
        <taxon>Pseudomonadati</taxon>
        <taxon>Pseudomonadota</taxon>
        <taxon>Gammaproteobacteria</taxon>
        <taxon>Pseudomonadales</taxon>
        <taxon>Pseudomonadaceae</taxon>
        <taxon>Azomonas</taxon>
    </lineage>
</organism>
<dbReference type="InterPro" id="IPR037185">
    <property type="entry name" value="EmrE-like"/>
</dbReference>
<evidence type="ECO:0000313" key="9">
    <source>
        <dbReference type="Proteomes" id="UP000319627"/>
    </source>
</evidence>
<evidence type="ECO:0000256" key="4">
    <source>
        <dbReference type="ARBA" id="ARBA00022989"/>
    </source>
</evidence>
<evidence type="ECO:0000256" key="5">
    <source>
        <dbReference type="ARBA" id="ARBA00023136"/>
    </source>
</evidence>
<feature type="transmembrane region" description="Helical" evidence="6">
    <location>
        <begin position="100"/>
        <end position="120"/>
    </location>
</feature>
<feature type="domain" description="EamA" evidence="7">
    <location>
        <begin position="14"/>
        <end position="144"/>
    </location>
</feature>
<dbReference type="RefSeq" id="WP_144569846.1">
    <property type="nucleotide sequence ID" value="NZ_VLKG01000001.1"/>
</dbReference>
<reference evidence="8 9" key="1">
    <citation type="submission" date="2019-07" db="EMBL/GenBank/DDBJ databases">
        <title>Genomic Encyclopedia of Type Strains, Phase I: the one thousand microbial genomes (KMG-I) project.</title>
        <authorList>
            <person name="Kyrpides N."/>
        </authorList>
    </citation>
    <scope>NUCLEOTIDE SEQUENCE [LARGE SCALE GENOMIC DNA]</scope>
    <source>
        <strain evidence="8 9">DSM 375</strain>
    </source>
</reference>
<feature type="transmembrane region" description="Helical" evidence="6">
    <location>
        <begin position="73"/>
        <end position="94"/>
    </location>
</feature>
<feature type="domain" description="EamA" evidence="7">
    <location>
        <begin position="155"/>
        <end position="284"/>
    </location>
</feature>
<feature type="transmembrane region" description="Helical" evidence="6">
    <location>
        <begin position="211"/>
        <end position="230"/>
    </location>
</feature>
<dbReference type="OrthoDB" id="321830at2"/>
<comment type="subcellular location">
    <subcellularLocation>
        <location evidence="1">Cell membrane</location>
        <topology evidence="1">Multi-pass membrane protein</topology>
    </subcellularLocation>
</comment>
<proteinExistence type="predicted"/>
<evidence type="ECO:0000259" key="7">
    <source>
        <dbReference type="Pfam" id="PF00892"/>
    </source>
</evidence>
<feature type="transmembrane region" description="Helical" evidence="6">
    <location>
        <begin position="42"/>
        <end position="61"/>
    </location>
</feature>
<feature type="transmembrane region" description="Helical" evidence="6">
    <location>
        <begin position="127"/>
        <end position="147"/>
    </location>
</feature>